<dbReference type="Gene3D" id="3.40.710.10">
    <property type="entry name" value="DD-peptidase/beta-lactamase superfamily"/>
    <property type="match status" value="1"/>
</dbReference>
<evidence type="ECO:0000313" key="2">
    <source>
        <dbReference type="EMBL" id="MBP2352413.1"/>
    </source>
</evidence>
<evidence type="ECO:0000259" key="1">
    <source>
        <dbReference type="Pfam" id="PF00144"/>
    </source>
</evidence>
<dbReference type="Pfam" id="PF00144">
    <property type="entry name" value="Beta-lactamase"/>
    <property type="match status" value="1"/>
</dbReference>
<reference evidence="2 3" key="1">
    <citation type="submission" date="2021-03" db="EMBL/GenBank/DDBJ databases">
        <title>Sequencing the genomes of 1000 actinobacteria strains.</title>
        <authorList>
            <person name="Klenk H.-P."/>
        </authorList>
    </citation>
    <scope>NUCLEOTIDE SEQUENCE [LARGE SCALE GENOMIC DNA]</scope>
    <source>
        <strain evidence="2 3">DSM 18824</strain>
    </source>
</reference>
<feature type="domain" description="Beta-lactamase-related" evidence="1">
    <location>
        <begin position="9"/>
        <end position="69"/>
    </location>
</feature>
<dbReference type="InterPro" id="IPR052907">
    <property type="entry name" value="Beta-lactamase/esterase"/>
</dbReference>
<accession>A0ABS4UL89</accession>
<proteinExistence type="predicted"/>
<name>A0ABS4UL89_9ACTN</name>
<dbReference type="EMBL" id="JAGINT010000001">
    <property type="protein sequence ID" value="MBP2352413.1"/>
    <property type="molecule type" value="Genomic_DNA"/>
</dbReference>
<dbReference type="InterPro" id="IPR012338">
    <property type="entry name" value="Beta-lactam/transpept-like"/>
</dbReference>
<protein>
    <submittedName>
        <fullName evidence="2">CubicO group peptidase (Beta-lactamase class C family)</fullName>
    </submittedName>
</protein>
<comment type="caution">
    <text evidence="2">The sequence shown here is derived from an EMBL/GenBank/DDBJ whole genome shotgun (WGS) entry which is preliminary data.</text>
</comment>
<dbReference type="PANTHER" id="PTHR43319:SF3">
    <property type="entry name" value="BETA-LACTAMASE-RELATED DOMAIN-CONTAINING PROTEIN"/>
    <property type="match status" value="1"/>
</dbReference>
<dbReference type="Proteomes" id="UP000755585">
    <property type="component" value="Unassembled WGS sequence"/>
</dbReference>
<dbReference type="InterPro" id="IPR001466">
    <property type="entry name" value="Beta-lactam-related"/>
</dbReference>
<organism evidence="2 3">
    <name type="scientific">Kribbella aluminosa</name>
    <dbReference type="NCBI Taxonomy" id="416017"/>
    <lineage>
        <taxon>Bacteria</taxon>
        <taxon>Bacillati</taxon>
        <taxon>Actinomycetota</taxon>
        <taxon>Actinomycetes</taxon>
        <taxon>Propionibacteriales</taxon>
        <taxon>Kribbellaceae</taxon>
        <taxon>Kribbella</taxon>
    </lineage>
</organism>
<dbReference type="PANTHER" id="PTHR43319">
    <property type="entry name" value="BETA-LACTAMASE-RELATED"/>
    <property type="match status" value="1"/>
</dbReference>
<gene>
    <name evidence="2" type="ORF">JOF29_003496</name>
</gene>
<evidence type="ECO:0000313" key="3">
    <source>
        <dbReference type="Proteomes" id="UP000755585"/>
    </source>
</evidence>
<sequence>MWEQVAAAFERNFTERGEPGAAFAAYHKGELVVDLWGGTADRDTIHLMFSGTKGLTTACILLLVQRRQLTRSPGAGCWTS</sequence>
<keyword evidence="3" id="KW-1185">Reference proteome</keyword>
<dbReference type="SUPFAM" id="SSF56601">
    <property type="entry name" value="beta-lactamase/transpeptidase-like"/>
    <property type="match status" value="1"/>
</dbReference>
<dbReference type="RefSeq" id="WP_209695165.1">
    <property type="nucleotide sequence ID" value="NZ_BAAAVU010000009.1"/>
</dbReference>